<proteinExistence type="predicted"/>
<dbReference type="AlphaFoldDB" id="M7C6C7"/>
<dbReference type="Gene3D" id="1.10.287.3160">
    <property type="match status" value="1"/>
</dbReference>
<dbReference type="EMBL" id="KB526469">
    <property type="protein sequence ID" value="EMP36107.1"/>
    <property type="molecule type" value="Genomic_DNA"/>
</dbReference>
<reference evidence="2" key="1">
    <citation type="journal article" date="2013" name="Nat. Genet.">
        <title>The draft genomes of soft-shell turtle and green sea turtle yield insights into the development and evolution of the turtle-specific body plan.</title>
        <authorList>
            <person name="Wang Z."/>
            <person name="Pascual-Anaya J."/>
            <person name="Zadissa A."/>
            <person name="Li W."/>
            <person name="Niimura Y."/>
            <person name="Huang Z."/>
            <person name="Li C."/>
            <person name="White S."/>
            <person name="Xiong Z."/>
            <person name="Fang D."/>
            <person name="Wang B."/>
            <person name="Ming Y."/>
            <person name="Chen Y."/>
            <person name="Zheng Y."/>
            <person name="Kuraku S."/>
            <person name="Pignatelli M."/>
            <person name="Herrero J."/>
            <person name="Beal K."/>
            <person name="Nozawa M."/>
            <person name="Li Q."/>
            <person name="Wang J."/>
            <person name="Zhang H."/>
            <person name="Yu L."/>
            <person name="Shigenobu S."/>
            <person name="Wang J."/>
            <person name="Liu J."/>
            <person name="Flicek P."/>
            <person name="Searle S."/>
            <person name="Wang J."/>
            <person name="Kuratani S."/>
            <person name="Yin Y."/>
            <person name="Aken B."/>
            <person name="Zhang G."/>
            <person name="Irie N."/>
        </authorList>
    </citation>
    <scope>NUCLEOTIDE SEQUENCE [LARGE SCALE GENOMIC DNA]</scope>
</reference>
<accession>M7C6C7</accession>
<sequence length="131" mass="14874">MGIKIYNFSSLQTSRHCFLNMTVSWMSISKFADKLPEPSRKKVMTFIVEGSIVVKTSLQSAPDAADAIARIMALAVTMRKASWLQNLGISPNVQQNTEDLLFDGWVLFAGKKDEILHSFKESRVLWEYMLQ</sequence>
<name>M7C6C7_CHEMY</name>
<protein>
    <submittedName>
        <fullName evidence="1">Uncharacterized protein</fullName>
    </submittedName>
</protein>
<keyword evidence="2" id="KW-1185">Reference proteome</keyword>
<evidence type="ECO:0000313" key="1">
    <source>
        <dbReference type="EMBL" id="EMP36107.1"/>
    </source>
</evidence>
<evidence type="ECO:0000313" key="2">
    <source>
        <dbReference type="Proteomes" id="UP000031443"/>
    </source>
</evidence>
<dbReference type="Proteomes" id="UP000031443">
    <property type="component" value="Unassembled WGS sequence"/>
</dbReference>
<organism evidence="1 2">
    <name type="scientific">Chelonia mydas</name>
    <name type="common">Green sea-turtle</name>
    <name type="synonym">Chelonia agassizi</name>
    <dbReference type="NCBI Taxonomy" id="8469"/>
    <lineage>
        <taxon>Eukaryota</taxon>
        <taxon>Metazoa</taxon>
        <taxon>Chordata</taxon>
        <taxon>Craniata</taxon>
        <taxon>Vertebrata</taxon>
        <taxon>Euteleostomi</taxon>
        <taxon>Archelosauria</taxon>
        <taxon>Testudinata</taxon>
        <taxon>Testudines</taxon>
        <taxon>Cryptodira</taxon>
        <taxon>Durocryptodira</taxon>
        <taxon>Americhelydia</taxon>
        <taxon>Chelonioidea</taxon>
        <taxon>Cheloniidae</taxon>
        <taxon>Chelonia</taxon>
    </lineage>
</organism>
<gene>
    <name evidence="1" type="ORF">UY3_06718</name>
</gene>